<evidence type="ECO:0000313" key="2">
    <source>
        <dbReference type="Proteomes" id="UP000253507"/>
    </source>
</evidence>
<dbReference type="Proteomes" id="UP000253507">
    <property type="component" value="Unassembled WGS sequence"/>
</dbReference>
<evidence type="ECO:0000313" key="1">
    <source>
        <dbReference type="EMBL" id="RCG21761.1"/>
    </source>
</evidence>
<proteinExistence type="predicted"/>
<sequence>MTRTARIAQLRESIARHILDTIGVPADARILHVYRVGQIFIVASEEPSNRWAAYSVGTFRIPTADTTDPLYEEGQAPKLWGVLAGWAGDGADEVDGMLAAATAYARSVA</sequence>
<reference evidence="1 2" key="1">
    <citation type="submission" date="2018-06" db="EMBL/GenBank/DDBJ databases">
        <title>Streptomyces reniochalinae sp. nov. and Streptomyces diacarnus sp. nov. from marine sponges.</title>
        <authorList>
            <person name="Li L."/>
        </authorList>
    </citation>
    <scope>NUCLEOTIDE SEQUENCE [LARGE SCALE GENOMIC DNA]</scope>
    <source>
        <strain evidence="1 2">LHW50302</strain>
    </source>
</reference>
<dbReference type="AlphaFoldDB" id="A0A367EUT0"/>
<organism evidence="1 2">
    <name type="scientific">Streptomyces reniochalinae</name>
    <dbReference type="NCBI Taxonomy" id="2250578"/>
    <lineage>
        <taxon>Bacteria</taxon>
        <taxon>Bacillati</taxon>
        <taxon>Actinomycetota</taxon>
        <taxon>Actinomycetes</taxon>
        <taxon>Kitasatosporales</taxon>
        <taxon>Streptomycetaceae</taxon>
        <taxon>Streptomyces</taxon>
    </lineage>
</organism>
<dbReference type="EMBL" id="QOIM01000026">
    <property type="protein sequence ID" value="RCG21761.1"/>
    <property type="molecule type" value="Genomic_DNA"/>
</dbReference>
<keyword evidence="2" id="KW-1185">Reference proteome</keyword>
<dbReference type="OrthoDB" id="4230867at2"/>
<comment type="caution">
    <text evidence="1">The sequence shown here is derived from an EMBL/GenBank/DDBJ whole genome shotgun (WGS) entry which is preliminary data.</text>
</comment>
<gene>
    <name evidence="1" type="ORF">DQ392_08620</name>
</gene>
<protein>
    <submittedName>
        <fullName evidence="1">Uncharacterized protein</fullName>
    </submittedName>
</protein>
<name>A0A367EUT0_9ACTN</name>
<accession>A0A367EUT0</accession>
<dbReference type="RefSeq" id="WP_114014930.1">
    <property type="nucleotide sequence ID" value="NZ_QOIM01000026.1"/>
</dbReference>